<dbReference type="AlphaFoldDB" id="A0A497ENT8"/>
<comment type="caution">
    <text evidence="1">The sequence shown here is derived from an EMBL/GenBank/DDBJ whole genome shotgun (WGS) entry which is preliminary data.</text>
</comment>
<gene>
    <name evidence="1" type="ORF">DRJ33_08630</name>
</gene>
<dbReference type="EMBL" id="QMQX01000232">
    <property type="protein sequence ID" value="RLE48917.1"/>
    <property type="molecule type" value="Genomic_DNA"/>
</dbReference>
<reference evidence="1 2" key="1">
    <citation type="submission" date="2018-06" db="EMBL/GenBank/DDBJ databases">
        <title>Extensive metabolic versatility and redundancy in microbially diverse, dynamic hydrothermal sediments.</title>
        <authorList>
            <person name="Dombrowski N."/>
            <person name="Teske A."/>
            <person name="Baker B.J."/>
        </authorList>
    </citation>
    <scope>NUCLEOTIDE SEQUENCE [LARGE SCALE GENOMIC DNA]</scope>
    <source>
        <strain evidence="1">B34_G17</strain>
    </source>
</reference>
<proteinExistence type="predicted"/>
<sequence>MREFMERRGVLTWLTSLFNRSVEEDVVREVVEELRRRGLLESAKKALNRADVALLEPVKGCRFLDHLSKHDIGFDDHLLWLGREPVAYVGEEIVPVKDRKGELRKALEVAAGLRRKLGLLREEDPIYKALQRIESLEELDPLGKVEQYRREKDFRQAALTLKLLDELGETQVERAGFLKHRVTLNPGYEDFFYNRLSDYTREEIYKALKNLEKKLHGKNKVKIRALRKEFEKREGISRRKKLGLLALAIAAGMAAGRYV</sequence>
<evidence type="ECO:0000313" key="2">
    <source>
        <dbReference type="Proteomes" id="UP000272051"/>
    </source>
</evidence>
<evidence type="ECO:0000313" key="1">
    <source>
        <dbReference type="EMBL" id="RLE48917.1"/>
    </source>
</evidence>
<accession>A0A497ENT8</accession>
<organism evidence="1 2">
    <name type="scientific">Thermoproteota archaeon</name>
    <dbReference type="NCBI Taxonomy" id="2056631"/>
    <lineage>
        <taxon>Archaea</taxon>
        <taxon>Thermoproteota</taxon>
    </lineage>
</organism>
<dbReference type="Proteomes" id="UP000272051">
    <property type="component" value="Unassembled WGS sequence"/>
</dbReference>
<name>A0A497ENT8_9CREN</name>
<protein>
    <submittedName>
        <fullName evidence="1">Uncharacterized protein</fullName>
    </submittedName>
</protein>